<evidence type="ECO:0000256" key="4">
    <source>
        <dbReference type="ARBA" id="ARBA00022989"/>
    </source>
</evidence>
<keyword evidence="4 6" id="KW-1133">Transmembrane helix</keyword>
<proteinExistence type="inferred from homology"/>
<keyword evidence="3 6" id="KW-0812">Transmembrane</keyword>
<dbReference type="Gramene" id="ERN14190">
    <property type="protein sequence ID" value="ERN14190"/>
    <property type="gene ID" value="AMTR_s00033p00071400"/>
</dbReference>
<evidence type="ECO:0000256" key="6">
    <source>
        <dbReference type="RuleBase" id="RU004914"/>
    </source>
</evidence>
<feature type="transmembrane region" description="Helical" evidence="6">
    <location>
        <begin position="101"/>
        <end position="123"/>
    </location>
</feature>
<dbReference type="Pfam" id="PF01554">
    <property type="entry name" value="MatE"/>
    <property type="match status" value="2"/>
</dbReference>
<dbReference type="GO" id="GO:0042910">
    <property type="term" value="F:xenobiotic transmembrane transporter activity"/>
    <property type="evidence" value="ECO:0007669"/>
    <property type="project" value="InterPro"/>
</dbReference>
<reference evidence="9" key="1">
    <citation type="journal article" date="2013" name="Science">
        <title>The Amborella genome and the evolution of flowering plants.</title>
        <authorList>
            <consortium name="Amborella Genome Project"/>
        </authorList>
    </citation>
    <scope>NUCLEOTIDE SEQUENCE [LARGE SCALE GENOMIC DNA]</scope>
</reference>
<name>U5CW70_AMBTC</name>
<feature type="transmembrane region" description="Helical" evidence="6">
    <location>
        <begin position="399"/>
        <end position="418"/>
    </location>
</feature>
<feature type="transmembrane region" description="Helical" evidence="6">
    <location>
        <begin position="244"/>
        <end position="263"/>
    </location>
</feature>
<evidence type="ECO:0000256" key="3">
    <source>
        <dbReference type="ARBA" id="ARBA00022692"/>
    </source>
</evidence>
<protein>
    <recommendedName>
        <fullName evidence="6">Protein DETOXIFICATION</fullName>
    </recommendedName>
    <alternativeName>
        <fullName evidence="6">Multidrug and toxic compound extrusion protein</fullName>
    </alternativeName>
</protein>
<feature type="transmembrane region" description="Helical" evidence="6">
    <location>
        <begin position="169"/>
        <end position="191"/>
    </location>
</feature>
<dbReference type="OrthoDB" id="2126698at2759"/>
<dbReference type="PANTHER" id="PTHR11206">
    <property type="entry name" value="MULTIDRUG RESISTANCE PROTEIN"/>
    <property type="match status" value="1"/>
</dbReference>
<evidence type="ECO:0000313" key="8">
    <source>
        <dbReference type="EMBL" id="ERN14190.1"/>
    </source>
</evidence>
<dbReference type="HOGENOM" id="CLU_012893_1_0_1"/>
<evidence type="ECO:0000256" key="2">
    <source>
        <dbReference type="ARBA" id="ARBA00010199"/>
    </source>
</evidence>
<sequence length="489" mass="53092">MELEPYDLHRWPSSSEVKEELKAIFKISGPTVLTGLLLYSRAMISMLFLGFLGELELSGGALAIGFANITGYSVMSGLAMGMEPICAQAFGAKQYKLMGLALQRTILLLLTSSLPISVFWFNMKKILLLCGQDEAISSMANTFILFSLPDLVSLSFLHPLRNYLRTQNITLPLTYCSAISVLLHIPVNFLLVTCLKMGIGGVALASVWTNFILVLLLLFYLLVSGAYKSSWASPSTDCFRGWGTLMGLALPTCISVCLEWWWYELMIILCGLFVNPRATVASMGIMIQTTALVYVFPSALSLGVSARVGHELGADRPSHARISMLVGLTFAGFMGVMAMGFAFSVRHWWGRMFSTDPEVLKLTAMVLPIAGLCELGNCPQTTGCGVLRGSARPAAGANINLCCFYCVGLPVALALGFWMKFEFLGLWVGLLAAQGCCAVVMLFVLARTDWVAQVDKARRLTDSKPVAVCDHDGSKDTEPLILSPPPGLV</sequence>
<dbReference type="CDD" id="cd13132">
    <property type="entry name" value="MATE_eukaryotic"/>
    <property type="match status" value="1"/>
</dbReference>
<evidence type="ECO:0000313" key="9">
    <source>
        <dbReference type="Proteomes" id="UP000017836"/>
    </source>
</evidence>
<comment type="similarity">
    <text evidence="2 6">Belongs to the multi antimicrobial extrusion (MATE) (TC 2.A.66.1) family.</text>
</comment>
<evidence type="ECO:0000256" key="5">
    <source>
        <dbReference type="ARBA" id="ARBA00023136"/>
    </source>
</evidence>
<feature type="transmembrane region" description="Helical" evidence="6">
    <location>
        <begin position="32"/>
        <end position="53"/>
    </location>
</feature>
<dbReference type="GO" id="GO:0016020">
    <property type="term" value="C:membrane"/>
    <property type="evidence" value="ECO:0000318"/>
    <property type="project" value="GO_Central"/>
</dbReference>
<dbReference type="GO" id="GO:0022857">
    <property type="term" value="F:transmembrane transporter activity"/>
    <property type="evidence" value="ECO:0000318"/>
    <property type="project" value="GO_Central"/>
</dbReference>
<gene>
    <name evidence="8" type="ORF">AMTR_s00033p00071400</name>
</gene>
<feature type="transmembrane region" description="Helical" evidence="6">
    <location>
        <begin position="197"/>
        <end position="223"/>
    </location>
</feature>
<feature type="transmembrane region" description="Helical" evidence="6">
    <location>
        <begin position="325"/>
        <end position="345"/>
    </location>
</feature>
<dbReference type="AlphaFoldDB" id="U5CW70"/>
<dbReference type="KEGG" id="atr:18442445"/>
<feature type="transmembrane region" description="Helical" evidence="6">
    <location>
        <begin position="424"/>
        <end position="446"/>
    </location>
</feature>
<feature type="transmembrane region" description="Helical" evidence="6">
    <location>
        <begin position="283"/>
        <end position="304"/>
    </location>
</feature>
<dbReference type="EMBL" id="KI392557">
    <property type="protein sequence ID" value="ERN14190.1"/>
    <property type="molecule type" value="Genomic_DNA"/>
</dbReference>
<comment type="subcellular location">
    <subcellularLocation>
        <location evidence="1">Membrane</location>
        <topology evidence="1">Multi-pass membrane protein</topology>
    </subcellularLocation>
</comment>
<organism evidence="8 9">
    <name type="scientific">Amborella trichopoda</name>
    <dbReference type="NCBI Taxonomy" id="13333"/>
    <lineage>
        <taxon>Eukaryota</taxon>
        <taxon>Viridiplantae</taxon>
        <taxon>Streptophyta</taxon>
        <taxon>Embryophyta</taxon>
        <taxon>Tracheophyta</taxon>
        <taxon>Spermatophyta</taxon>
        <taxon>Magnoliopsida</taxon>
        <taxon>Amborellales</taxon>
        <taxon>Amborellaceae</taxon>
        <taxon>Amborella</taxon>
    </lineage>
</organism>
<evidence type="ECO:0000256" key="1">
    <source>
        <dbReference type="ARBA" id="ARBA00004141"/>
    </source>
</evidence>
<dbReference type="GO" id="GO:0015297">
    <property type="term" value="F:antiporter activity"/>
    <property type="evidence" value="ECO:0007669"/>
    <property type="project" value="InterPro"/>
</dbReference>
<feature type="transmembrane region" description="Helical" evidence="6">
    <location>
        <begin position="59"/>
        <end position="80"/>
    </location>
</feature>
<dbReference type="OMA" id="FLDTIPW"/>
<dbReference type="InterPro" id="IPR045069">
    <property type="entry name" value="MATE_euk"/>
</dbReference>
<keyword evidence="9" id="KW-1185">Reference proteome</keyword>
<dbReference type="eggNOG" id="KOG1347">
    <property type="taxonomic scope" value="Eukaryota"/>
</dbReference>
<evidence type="ECO:0000256" key="7">
    <source>
        <dbReference type="SAM" id="MobiDB-lite"/>
    </source>
</evidence>
<feature type="region of interest" description="Disordered" evidence="7">
    <location>
        <begin position="470"/>
        <end position="489"/>
    </location>
</feature>
<keyword evidence="5 6" id="KW-0472">Membrane</keyword>
<feature type="transmembrane region" description="Helical" evidence="6">
    <location>
        <begin position="135"/>
        <end position="157"/>
    </location>
</feature>
<dbReference type="InterPro" id="IPR002528">
    <property type="entry name" value="MATE_fam"/>
</dbReference>
<accession>U5CW70</accession>
<dbReference type="GO" id="GO:1990961">
    <property type="term" value="P:xenobiotic detoxification by transmembrane export across the plasma membrane"/>
    <property type="evidence" value="ECO:0007669"/>
    <property type="project" value="InterPro"/>
</dbReference>
<dbReference type="NCBIfam" id="TIGR00797">
    <property type="entry name" value="matE"/>
    <property type="match status" value="1"/>
</dbReference>
<dbReference type="Proteomes" id="UP000017836">
    <property type="component" value="Unassembled WGS sequence"/>
</dbReference>